<evidence type="ECO:0000256" key="13">
    <source>
        <dbReference type="SAM" id="MobiDB-lite"/>
    </source>
</evidence>
<evidence type="ECO:0000259" key="15">
    <source>
        <dbReference type="PROSITE" id="PS50157"/>
    </source>
</evidence>
<evidence type="ECO:0000256" key="4">
    <source>
        <dbReference type="ARBA" id="ARBA00006463"/>
    </source>
</evidence>
<dbReference type="PROSITE" id="PS00028">
    <property type="entry name" value="ZINC_FINGER_C2H2_1"/>
    <property type="match status" value="1"/>
</dbReference>
<dbReference type="RefSeq" id="XP_043166205.1">
    <property type="nucleotide sequence ID" value="XM_043310270.1"/>
</dbReference>
<dbReference type="GO" id="GO:0005576">
    <property type="term" value="C:extracellular region"/>
    <property type="evidence" value="ECO:0007669"/>
    <property type="project" value="UniProtKB-SubCell"/>
</dbReference>
<comment type="catalytic activity">
    <reaction evidence="1">
        <text>Eliminative cleavage of (1-&gt;4)-alpha-D-galacturonan to give oligosaccharides with 4-deoxy-alpha-D-galact-4-enuronosyl groups at their non-reducing ends.</text>
        <dbReference type="EC" id="4.2.2.2"/>
    </reaction>
</comment>
<keyword evidence="17" id="KW-1185">Reference proteome</keyword>
<comment type="caution">
    <text evidence="16">The sequence shown here is derived from an EMBL/GenBank/DDBJ whole genome shotgun (WGS) entry which is preliminary data.</text>
</comment>
<dbReference type="GO" id="GO:0045490">
    <property type="term" value="P:pectin catabolic process"/>
    <property type="evidence" value="ECO:0007669"/>
    <property type="project" value="TreeGrafter"/>
</dbReference>
<comment type="function">
    <text evidence="10">Pectinolytic enzyme consist of four classes of enzymes: pectin lyase, polygalacturonase, pectin methylesterase and rhamnogalacturonase. Among pectinolytic enzymes, pectin lyase is the most important in depolymerization of pectin, since it cleaves internal glycosidic bonds of highly methylated pectins. Favors pectate, the anion, over pectin, the methyl ester.</text>
</comment>
<evidence type="ECO:0000256" key="10">
    <source>
        <dbReference type="ARBA" id="ARBA00025679"/>
    </source>
</evidence>
<dbReference type="PANTHER" id="PTHR33407">
    <property type="entry name" value="PECTATE LYASE F-RELATED"/>
    <property type="match status" value="1"/>
</dbReference>
<keyword evidence="6" id="KW-0964">Secreted</keyword>
<evidence type="ECO:0000256" key="2">
    <source>
        <dbReference type="ARBA" id="ARBA00001913"/>
    </source>
</evidence>
<evidence type="ECO:0000313" key="17">
    <source>
        <dbReference type="Proteomes" id="UP000676310"/>
    </source>
</evidence>
<feature type="domain" description="C2H2-type" evidence="15">
    <location>
        <begin position="476"/>
        <end position="499"/>
    </location>
</feature>
<feature type="signal peptide" evidence="14">
    <location>
        <begin position="1"/>
        <end position="18"/>
    </location>
</feature>
<dbReference type="OrthoDB" id="441042at2759"/>
<dbReference type="AlphaFoldDB" id="A0A8J2HZK3"/>
<feature type="region of interest" description="Disordered" evidence="13">
    <location>
        <begin position="369"/>
        <end position="441"/>
    </location>
</feature>
<evidence type="ECO:0000256" key="11">
    <source>
        <dbReference type="ARBA" id="ARBA00039895"/>
    </source>
</evidence>
<dbReference type="InterPro" id="IPR013087">
    <property type="entry name" value="Znf_C2H2_type"/>
</dbReference>
<reference evidence="16" key="1">
    <citation type="submission" date="2021-05" db="EMBL/GenBank/DDBJ databases">
        <authorList>
            <person name="Stam R."/>
        </authorList>
    </citation>
    <scope>NUCLEOTIDE SEQUENCE</scope>
    <source>
        <strain evidence="16">CS162</strain>
    </source>
</reference>
<dbReference type="InterPro" id="IPR012334">
    <property type="entry name" value="Pectin_lyas_fold"/>
</dbReference>
<evidence type="ECO:0000256" key="3">
    <source>
        <dbReference type="ARBA" id="ARBA00004613"/>
    </source>
</evidence>
<evidence type="ECO:0000256" key="14">
    <source>
        <dbReference type="SAM" id="SignalP"/>
    </source>
</evidence>
<dbReference type="Pfam" id="PF03211">
    <property type="entry name" value="Pectate_lyase"/>
    <property type="match status" value="1"/>
</dbReference>
<comment type="subcellular location">
    <subcellularLocation>
        <location evidence="3">Secreted</location>
    </subcellularLocation>
</comment>
<dbReference type="PROSITE" id="PS50157">
    <property type="entry name" value="ZINC_FINGER_C2H2_2"/>
    <property type="match status" value="1"/>
</dbReference>
<dbReference type="Gene3D" id="2.160.20.10">
    <property type="entry name" value="Single-stranded right-handed beta-helix, Pectin lyase-like"/>
    <property type="match status" value="1"/>
</dbReference>
<feature type="compositionally biased region" description="Low complexity" evidence="13">
    <location>
        <begin position="411"/>
        <end position="441"/>
    </location>
</feature>
<dbReference type="EMBL" id="CAJRGZ010000015">
    <property type="protein sequence ID" value="CAG5150451.1"/>
    <property type="molecule type" value="Genomic_DNA"/>
</dbReference>
<dbReference type="SUPFAM" id="SSF49764">
    <property type="entry name" value="HSP20-like chaperones"/>
    <property type="match status" value="1"/>
</dbReference>
<keyword evidence="12" id="KW-0862">Zinc</keyword>
<evidence type="ECO:0000256" key="5">
    <source>
        <dbReference type="ARBA" id="ARBA00012272"/>
    </source>
</evidence>
<dbReference type="InterPro" id="IPR011050">
    <property type="entry name" value="Pectin_lyase_fold/virulence"/>
</dbReference>
<dbReference type="InterPro" id="IPR004898">
    <property type="entry name" value="Pectate_lyase_PlyH/PlyE-like"/>
</dbReference>
<gene>
    <name evidence="16" type="ORF">ALTATR162_LOCUS2664</name>
</gene>
<dbReference type="EC" id="4.2.2.2" evidence="5"/>
<protein>
    <recommendedName>
        <fullName evidence="11">Probable pectate lyase F</fullName>
        <ecNumber evidence="5">4.2.2.2</ecNumber>
    </recommendedName>
</protein>
<keyword evidence="8" id="KW-0106">Calcium</keyword>
<keyword evidence="12" id="KW-0863">Zinc-finger</keyword>
<sequence>MKLSTSVILPLLPALSTAAVIRRQNGDGPQGAADSTQGDLGARPLPRFPFPVTKFPVPTETVVLNETMYIQPGQVFDGQMKRYERVEGSCNEQAEGTDADAVFNLLPGATIRNVVIGKHQSEGIHALGDAWVENVWWEDVCEDALTSKGLNTQLRVIGGGARSATDKIFQDNSLGGKLNITGFYAETFGTFYQSCGNCLNQAKRNVTIQNVIAINGTRMGIISPNYGDEYRIKDAQVADVERWVDKEIGNNVQTVPYTVGTGPDEKYALYNLTRDRLTDFEGEILNQYTPEDPYEWLEKFWPEVFVSPYEVEHGINPFIHAPYLPPSTPPSEEITSTEPANEPDIISDQAYHIRPSLADLEEQANGAFLGPESEVPSDFRPQVDPTDHGLVSSPATLPSEADIGTASFQQPISSESTPITSIWTSPSNDGTTDTDSSDSILSTRNVNSHVDQVIPAHSSRFLTPYIDYQHTSGEPIRCGYCADIFNRAGDLNNHIRRKHIRIPEPGGFYCGWQDLVEPYSDWQPSRQSFAFDFGCEAPLQRNAVEPGFVDYPESAPQLAHIPVDPPSDLNSHTLVPSYWGFDMDDEGMHTEEDVNTWAQLSSSEDTEKIYVYLTILTILAADILESDLKLDLKEQSLSFKATSTSKKCTYAVDLEFFADIDPNFRTPPFSFANMTPNPWRHEEEVTPTFRTPISDTPLNSVFCDFVSGHERIVIPIFRSRPLFYGLHAVRLGIGRYRLPGQQAPPGIVYSRRSKTN</sequence>
<dbReference type="GeneID" id="67014134"/>
<dbReference type="Proteomes" id="UP000676310">
    <property type="component" value="Unassembled WGS sequence"/>
</dbReference>
<evidence type="ECO:0000256" key="12">
    <source>
        <dbReference type="PROSITE-ProRule" id="PRU00042"/>
    </source>
</evidence>
<organism evidence="16 17">
    <name type="scientific">Alternaria atra</name>
    <dbReference type="NCBI Taxonomy" id="119953"/>
    <lineage>
        <taxon>Eukaryota</taxon>
        <taxon>Fungi</taxon>
        <taxon>Dikarya</taxon>
        <taxon>Ascomycota</taxon>
        <taxon>Pezizomycotina</taxon>
        <taxon>Dothideomycetes</taxon>
        <taxon>Pleosporomycetidae</taxon>
        <taxon>Pleosporales</taxon>
        <taxon>Pleosporineae</taxon>
        <taxon>Pleosporaceae</taxon>
        <taxon>Alternaria</taxon>
        <taxon>Alternaria sect. Ulocladioides</taxon>
    </lineage>
</organism>
<keyword evidence="9" id="KW-0456">Lyase</keyword>
<keyword evidence="12" id="KW-0479">Metal-binding</keyword>
<dbReference type="SUPFAM" id="SSF51126">
    <property type="entry name" value="Pectin lyase-like"/>
    <property type="match status" value="1"/>
</dbReference>
<comment type="cofactor">
    <cofactor evidence="2">
        <name>Ca(2+)</name>
        <dbReference type="ChEBI" id="CHEBI:29108"/>
    </cofactor>
</comment>
<evidence type="ECO:0000256" key="1">
    <source>
        <dbReference type="ARBA" id="ARBA00000695"/>
    </source>
</evidence>
<dbReference type="PANTHER" id="PTHR33407:SF9">
    <property type="entry name" value="PECTATE LYASE F-RELATED"/>
    <property type="match status" value="1"/>
</dbReference>
<keyword evidence="7 14" id="KW-0732">Signal</keyword>
<evidence type="ECO:0000256" key="9">
    <source>
        <dbReference type="ARBA" id="ARBA00023239"/>
    </source>
</evidence>
<name>A0A8J2HZK3_9PLEO</name>
<proteinExistence type="inferred from homology"/>
<accession>A0A8J2HZK3</accession>
<comment type="similarity">
    <text evidence="4">Belongs to the polysaccharide lyase 3 family.</text>
</comment>
<evidence type="ECO:0000256" key="6">
    <source>
        <dbReference type="ARBA" id="ARBA00022525"/>
    </source>
</evidence>
<dbReference type="GO" id="GO:0030570">
    <property type="term" value="F:pectate lyase activity"/>
    <property type="evidence" value="ECO:0007669"/>
    <property type="project" value="UniProtKB-EC"/>
</dbReference>
<feature type="chain" id="PRO_5035263577" description="Probable pectate lyase F" evidence="14">
    <location>
        <begin position="19"/>
        <end position="756"/>
    </location>
</feature>
<dbReference type="InterPro" id="IPR008978">
    <property type="entry name" value="HSP20-like_chaperone"/>
</dbReference>
<evidence type="ECO:0000313" key="16">
    <source>
        <dbReference type="EMBL" id="CAG5150451.1"/>
    </source>
</evidence>
<evidence type="ECO:0000256" key="7">
    <source>
        <dbReference type="ARBA" id="ARBA00022729"/>
    </source>
</evidence>
<evidence type="ECO:0000256" key="8">
    <source>
        <dbReference type="ARBA" id="ARBA00022837"/>
    </source>
</evidence>
<dbReference type="GO" id="GO:0008270">
    <property type="term" value="F:zinc ion binding"/>
    <property type="evidence" value="ECO:0007669"/>
    <property type="project" value="UniProtKB-KW"/>
</dbReference>
<dbReference type="Gene3D" id="2.60.40.790">
    <property type="match status" value="1"/>
</dbReference>